<gene>
    <name evidence="2" type="ORF">UY3_00888</name>
</gene>
<evidence type="ECO:0000256" key="1">
    <source>
        <dbReference type="SAM" id="MobiDB-lite"/>
    </source>
</evidence>
<dbReference type="AlphaFoldDB" id="M7CAZ3"/>
<sequence>MACSGEEVERRSWTLSLVATSLPTAKSPVDTSEGMEVAERALNPKDEVIDEVVELDEDVQLPAGSPSGAGSHEPFSTPEVSSQSHQSLSREQEAGDEMPGTASQLRPNIIVADAEKNKVLMVDVMVLFENRSQAFHEARARKALKYTPLAETLRAQGYEVQIHALVVAALGPPDKLVLSACGAGRRYAQLMRQLMVSDTIRWSRDIYMEHITGHRQYEV</sequence>
<feature type="compositionally biased region" description="Basic and acidic residues" evidence="1">
    <location>
        <begin position="37"/>
        <end position="47"/>
    </location>
</feature>
<name>M7CAZ3_CHEMY</name>
<dbReference type="EMBL" id="KB481965">
    <property type="protein sequence ID" value="EMP41853.1"/>
    <property type="molecule type" value="Genomic_DNA"/>
</dbReference>
<feature type="compositionally biased region" description="Acidic residues" evidence="1">
    <location>
        <begin position="48"/>
        <end position="59"/>
    </location>
</feature>
<organism evidence="2 3">
    <name type="scientific">Chelonia mydas</name>
    <name type="common">Green sea-turtle</name>
    <name type="synonym">Chelonia agassizi</name>
    <dbReference type="NCBI Taxonomy" id="8469"/>
    <lineage>
        <taxon>Eukaryota</taxon>
        <taxon>Metazoa</taxon>
        <taxon>Chordata</taxon>
        <taxon>Craniata</taxon>
        <taxon>Vertebrata</taxon>
        <taxon>Euteleostomi</taxon>
        <taxon>Archelosauria</taxon>
        <taxon>Testudinata</taxon>
        <taxon>Testudines</taxon>
        <taxon>Cryptodira</taxon>
        <taxon>Durocryptodira</taxon>
        <taxon>Americhelydia</taxon>
        <taxon>Chelonioidea</taxon>
        <taxon>Cheloniidae</taxon>
        <taxon>Chelonia</taxon>
    </lineage>
</organism>
<reference evidence="3" key="1">
    <citation type="journal article" date="2013" name="Nat. Genet.">
        <title>The draft genomes of soft-shell turtle and green sea turtle yield insights into the development and evolution of the turtle-specific body plan.</title>
        <authorList>
            <person name="Wang Z."/>
            <person name="Pascual-Anaya J."/>
            <person name="Zadissa A."/>
            <person name="Li W."/>
            <person name="Niimura Y."/>
            <person name="Huang Z."/>
            <person name="Li C."/>
            <person name="White S."/>
            <person name="Xiong Z."/>
            <person name="Fang D."/>
            <person name="Wang B."/>
            <person name="Ming Y."/>
            <person name="Chen Y."/>
            <person name="Zheng Y."/>
            <person name="Kuraku S."/>
            <person name="Pignatelli M."/>
            <person name="Herrero J."/>
            <person name="Beal K."/>
            <person name="Nozawa M."/>
            <person name="Li Q."/>
            <person name="Wang J."/>
            <person name="Zhang H."/>
            <person name="Yu L."/>
            <person name="Shigenobu S."/>
            <person name="Wang J."/>
            <person name="Liu J."/>
            <person name="Flicek P."/>
            <person name="Searle S."/>
            <person name="Wang J."/>
            <person name="Kuratani S."/>
            <person name="Yin Y."/>
            <person name="Aken B."/>
            <person name="Zhang G."/>
            <person name="Irie N."/>
        </authorList>
    </citation>
    <scope>NUCLEOTIDE SEQUENCE [LARGE SCALE GENOMIC DNA]</scope>
</reference>
<protein>
    <submittedName>
        <fullName evidence="2">Uncharacterized protein</fullName>
    </submittedName>
</protein>
<feature type="compositionally biased region" description="Polar residues" evidence="1">
    <location>
        <begin position="78"/>
        <end position="87"/>
    </location>
</feature>
<evidence type="ECO:0000313" key="2">
    <source>
        <dbReference type="EMBL" id="EMP41853.1"/>
    </source>
</evidence>
<evidence type="ECO:0000313" key="3">
    <source>
        <dbReference type="Proteomes" id="UP000031443"/>
    </source>
</evidence>
<accession>M7CAZ3</accession>
<feature type="region of interest" description="Disordered" evidence="1">
    <location>
        <begin position="20"/>
        <end position="104"/>
    </location>
</feature>
<proteinExistence type="predicted"/>
<dbReference type="Proteomes" id="UP000031443">
    <property type="component" value="Unassembled WGS sequence"/>
</dbReference>
<keyword evidence="3" id="KW-1185">Reference proteome</keyword>